<protein>
    <submittedName>
        <fullName evidence="1">Uncharacterized protein</fullName>
    </submittedName>
</protein>
<reference evidence="1" key="1">
    <citation type="submission" date="2013-05" db="EMBL/GenBank/DDBJ databases">
        <authorList>
            <person name="Yim A.K.Y."/>
            <person name="Chan T.F."/>
            <person name="Ji K.M."/>
            <person name="Liu X.Y."/>
            <person name="Zhou J.W."/>
            <person name="Li R.Q."/>
            <person name="Yang K.Y."/>
            <person name="Li J."/>
            <person name="Li M."/>
            <person name="Law P.T.W."/>
            <person name="Wu Y.L."/>
            <person name="Cai Z.L."/>
            <person name="Qin H."/>
            <person name="Bao Y."/>
            <person name="Leung R.K.K."/>
            <person name="Ng P.K.S."/>
            <person name="Zou J."/>
            <person name="Zhong X.J."/>
            <person name="Ran P.X."/>
            <person name="Zhong N.S."/>
            <person name="Liu Z.G."/>
            <person name="Tsui S.K.W."/>
        </authorList>
    </citation>
    <scope>NUCLEOTIDE SEQUENCE</scope>
    <source>
        <strain evidence="1">Derf</strain>
        <tissue evidence="1">Whole organism</tissue>
    </source>
</reference>
<proteinExistence type="predicted"/>
<gene>
    <name evidence="1" type="ORF">DERF_009364</name>
</gene>
<name>A0A922L5L7_DERFA</name>
<evidence type="ECO:0000313" key="1">
    <source>
        <dbReference type="EMBL" id="KAH9510863.1"/>
    </source>
</evidence>
<dbReference type="AlphaFoldDB" id="A0A922L5L7"/>
<accession>A0A922L5L7</accession>
<dbReference type="Proteomes" id="UP000790347">
    <property type="component" value="Unassembled WGS sequence"/>
</dbReference>
<sequence length="69" mass="8180">MFCKTQSIDYQIYVSNMSIWQRHFVNRLLTSSLSCTRQKLRKKHQTEQEMKNIGKPPGYLDECNGKIKV</sequence>
<comment type="caution">
    <text evidence="1">The sequence shown here is derived from an EMBL/GenBank/DDBJ whole genome shotgun (WGS) entry which is preliminary data.</text>
</comment>
<dbReference type="EMBL" id="ASGP02000004">
    <property type="protein sequence ID" value="KAH9510863.1"/>
    <property type="molecule type" value="Genomic_DNA"/>
</dbReference>
<keyword evidence="2" id="KW-1185">Reference proteome</keyword>
<reference evidence="1" key="2">
    <citation type="journal article" date="2022" name="Res Sq">
        <title>Comparative Genomics Reveals Insights into the Divergent Evolution of Astigmatic Mites and Household Pest Adaptations.</title>
        <authorList>
            <person name="Xiong Q."/>
            <person name="Wan A.T.-Y."/>
            <person name="Liu X.-Y."/>
            <person name="Fung C.S.-H."/>
            <person name="Xiao X."/>
            <person name="Malainual N."/>
            <person name="Hou J."/>
            <person name="Wang L."/>
            <person name="Wang M."/>
            <person name="Yang K."/>
            <person name="Cui Y."/>
            <person name="Leung E."/>
            <person name="Nong W."/>
            <person name="Shin S.-K."/>
            <person name="Au S."/>
            <person name="Jeong K.Y."/>
            <person name="Chew F.T."/>
            <person name="Hui J."/>
            <person name="Leung T.F."/>
            <person name="Tungtrongchitr A."/>
            <person name="Zhong N."/>
            <person name="Liu Z."/>
            <person name="Tsui S."/>
        </authorList>
    </citation>
    <scope>NUCLEOTIDE SEQUENCE</scope>
    <source>
        <strain evidence="1">Derf</strain>
        <tissue evidence="1">Whole organism</tissue>
    </source>
</reference>
<evidence type="ECO:0000313" key="2">
    <source>
        <dbReference type="Proteomes" id="UP000790347"/>
    </source>
</evidence>
<organism evidence="1 2">
    <name type="scientific">Dermatophagoides farinae</name>
    <name type="common">American house dust mite</name>
    <dbReference type="NCBI Taxonomy" id="6954"/>
    <lineage>
        <taxon>Eukaryota</taxon>
        <taxon>Metazoa</taxon>
        <taxon>Ecdysozoa</taxon>
        <taxon>Arthropoda</taxon>
        <taxon>Chelicerata</taxon>
        <taxon>Arachnida</taxon>
        <taxon>Acari</taxon>
        <taxon>Acariformes</taxon>
        <taxon>Sarcoptiformes</taxon>
        <taxon>Astigmata</taxon>
        <taxon>Psoroptidia</taxon>
        <taxon>Analgoidea</taxon>
        <taxon>Pyroglyphidae</taxon>
        <taxon>Dermatophagoidinae</taxon>
        <taxon>Dermatophagoides</taxon>
    </lineage>
</organism>